<keyword evidence="8" id="KW-0547">Nucleotide-binding</keyword>
<comment type="similarity">
    <text evidence="3">Belongs to the disease resistance NB-LRR family.</text>
</comment>
<dbReference type="InterPro" id="IPR058922">
    <property type="entry name" value="WHD_DRP"/>
</dbReference>
<evidence type="ECO:0000256" key="10">
    <source>
        <dbReference type="ARBA" id="ARBA00022840"/>
    </source>
</evidence>
<evidence type="ECO:0000259" key="11">
    <source>
        <dbReference type="Pfam" id="PF00931"/>
    </source>
</evidence>
<keyword evidence="10" id="KW-0067">ATP-binding</keyword>
<dbReference type="FunFam" id="1.10.10.10:FF:000322">
    <property type="entry name" value="Probable disease resistance protein At1g63360"/>
    <property type="match status" value="1"/>
</dbReference>
<evidence type="ECO:0000256" key="2">
    <source>
        <dbReference type="ARBA" id="ARBA00004496"/>
    </source>
</evidence>
<reference evidence="14 15" key="1">
    <citation type="submission" date="2024-06" db="EMBL/GenBank/DDBJ databases">
        <title>A chromosome level genome sequence of Diviner's sage (Salvia divinorum).</title>
        <authorList>
            <person name="Ford S.A."/>
            <person name="Ro D.-K."/>
            <person name="Ness R.W."/>
            <person name="Phillips M.A."/>
        </authorList>
    </citation>
    <scope>NUCLEOTIDE SEQUENCE [LARGE SCALE GENOMIC DNA]</scope>
    <source>
        <strain evidence="14">SAF-2024a</strain>
        <tissue evidence="14">Leaf</tissue>
    </source>
</reference>
<dbReference type="AlphaFoldDB" id="A0ABD1GUV3"/>
<gene>
    <name evidence="14" type="ORF">AAHA92_23367</name>
</gene>
<evidence type="ECO:0000256" key="5">
    <source>
        <dbReference type="ARBA" id="ARBA00022614"/>
    </source>
</evidence>
<evidence type="ECO:0000256" key="3">
    <source>
        <dbReference type="ARBA" id="ARBA00008894"/>
    </source>
</evidence>
<dbReference type="Gene3D" id="1.10.10.10">
    <property type="entry name" value="Winged helix-like DNA-binding domain superfamily/Winged helix DNA-binding domain"/>
    <property type="match status" value="1"/>
</dbReference>
<dbReference type="PANTHER" id="PTHR23155">
    <property type="entry name" value="DISEASE RESISTANCE PROTEIN RP"/>
    <property type="match status" value="1"/>
</dbReference>
<feature type="domain" description="NB-ARC" evidence="11">
    <location>
        <begin position="303"/>
        <end position="387"/>
    </location>
</feature>
<evidence type="ECO:0000313" key="14">
    <source>
        <dbReference type="EMBL" id="KAL1546819.1"/>
    </source>
</evidence>
<dbReference type="Gene3D" id="3.80.10.10">
    <property type="entry name" value="Ribonuclease Inhibitor"/>
    <property type="match status" value="1"/>
</dbReference>
<protein>
    <submittedName>
        <fullName evidence="14">Late blight resistance protein R1B-16</fullName>
    </submittedName>
</protein>
<keyword evidence="4" id="KW-0963">Cytoplasm</keyword>
<evidence type="ECO:0000256" key="1">
    <source>
        <dbReference type="ARBA" id="ARBA00002074"/>
    </source>
</evidence>
<dbReference type="SUPFAM" id="SSF52540">
    <property type="entry name" value="P-loop containing nucleoside triphosphate hydrolases"/>
    <property type="match status" value="1"/>
</dbReference>
<evidence type="ECO:0000259" key="12">
    <source>
        <dbReference type="Pfam" id="PF23559"/>
    </source>
</evidence>
<dbReference type="Pfam" id="PF00931">
    <property type="entry name" value="NB-ARC"/>
    <property type="match status" value="2"/>
</dbReference>
<organism evidence="14 15">
    <name type="scientific">Salvia divinorum</name>
    <name type="common">Maria pastora</name>
    <name type="synonym">Diviner's sage</name>
    <dbReference type="NCBI Taxonomy" id="28513"/>
    <lineage>
        <taxon>Eukaryota</taxon>
        <taxon>Viridiplantae</taxon>
        <taxon>Streptophyta</taxon>
        <taxon>Embryophyta</taxon>
        <taxon>Tracheophyta</taxon>
        <taxon>Spermatophyta</taxon>
        <taxon>Magnoliopsida</taxon>
        <taxon>eudicotyledons</taxon>
        <taxon>Gunneridae</taxon>
        <taxon>Pentapetalae</taxon>
        <taxon>asterids</taxon>
        <taxon>lamiids</taxon>
        <taxon>Lamiales</taxon>
        <taxon>Lamiaceae</taxon>
        <taxon>Nepetoideae</taxon>
        <taxon>Mentheae</taxon>
        <taxon>Salviinae</taxon>
        <taxon>Salvia</taxon>
        <taxon>Salvia subgen. Calosphace</taxon>
    </lineage>
</organism>
<dbReference type="PRINTS" id="PR00364">
    <property type="entry name" value="DISEASERSIST"/>
</dbReference>
<feature type="domain" description="NB-ARC" evidence="11">
    <location>
        <begin position="190"/>
        <end position="298"/>
    </location>
</feature>
<keyword evidence="6" id="KW-0381">Hypersensitive response</keyword>
<dbReference type="InterPro" id="IPR036388">
    <property type="entry name" value="WH-like_DNA-bd_sf"/>
</dbReference>
<dbReference type="Gene3D" id="3.40.50.300">
    <property type="entry name" value="P-loop containing nucleotide triphosphate hydrolases"/>
    <property type="match status" value="1"/>
</dbReference>
<keyword evidence="7" id="KW-0677">Repeat</keyword>
<dbReference type="SUPFAM" id="SSF52058">
    <property type="entry name" value="L domain-like"/>
    <property type="match status" value="1"/>
</dbReference>
<dbReference type="InterPro" id="IPR044974">
    <property type="entry name" value="Disease_R_plants"/>
</dbReference>
<dbReference type="InterPro" id="IPR042197">
    <property type="entry name" value="Apaf_helical"/>
</dbReference>
<dbReference type="PANTHER" id="PTHR23155:SF1152">
    <property type="entry name" value="AAA+ ATPASE DOMAIN-CONTAINING PROTEIN"/>
    <property type="match status" value="1"/>
</dbReference>
<dbReference type="Proteomes" id="UP001567538">
    <property type="component" value="Unassembled WGS sequence"/>
</dbReference>
<name>A0ABD1GUV3_SALDI</name>
<dbReference type="GO" id="GO:0005524">
    <property type="term" value="F:ATP binding"/>
    <property type="evidence" value="ECO:0007669"/>
    <property type="project" value="UniProtKB-KW"/>
</dbReference>
<comment type="function">
    <text evidence="1">Confers resistance to late blight (Phytophthora infestans) races carrying the avirulence gene Avr1. Resistance proteins guard the plant against pathogens that contain an appropriate avirulence protein via an indirect interaction with this avirulence protein. That triggers a defense system including the hypersensitive response, which restricts the pathogen growth.</text>
</comment>
<dbReference type="InterPro" id="IPR055414">
    <property type="entry name" value="LRR_R13L4/SHOC2-like"/>
</dbReference>
<evidence type="ECO:0000256" key="8">
    <source>
        <dbReference type="ARBA" id="ARBA00022741"/>
    </source>
</evidence>
<dbReference type="InterPro" id="IPR002182">
    <property type="entry name" value="NB-ARC"/>
</dbReference>
<keyword evidence="9" id="KW-0611">Plant defense</keyword>
<dbReference type="GO" id="GO:0009626">
    <property type="term" value="P:plant-type hypersensitive response"/>
    <property type="evidence" value="ECO:0007669"/>
    <property type="project" value="UniProtKB-KW"/>
</dbReference>
<evidence type="ECO:0000256" key="7">
    <source>
        <dbReference type="ARBA" id="ARBA00022737"/>
    </source>
</evidence>
<evidence type="ECO:0000259" key="13">
    <source>
        <dbReference type="Pfam" id="PF23598"/>
    </source>
</evidence>
<evidence type="ECO:0000256" key="6">
    <source>
        <dbReference type="ARBA" id="ARBA00022667"/>
    </source>
</evidence>
<dbReference type="Gene3D" id="1.10.8.430">
    <property type="entry name" value="Helical domain of apoptotic protease-activating factors"/>
    <property type="match status" value="1"/>
</dbReference>
<dbReference type="Pfam" id="PF23598">
    <property type="entry name" value="LRR_14"/>
    <property type="match status" value="1"/>
</dbReference>
<evidence type="ECO:0000256" key="4">
    <source>
        <dbReference type="ARBA" id="ARBA00022490"/>
    </source>
</evidence>
<dbReference type="GO" id="GO:0005737">
    <property type="term" value="C:cytoplasm"/>
    <property type="evidence" value="ECO:0007669"/>
    <property type="project" value="UniProtKB-SubCell"/>
</dbReference>
<dbReference type="InterPro" id="IPR032675">
    <property type="entry name" value="LRR_dom_sf"/>
</dbReference>
<comment type="subcellular location">
    <subcellularLocation>
        <location evidence="2">Cytoplasm</location>
    </subcellularLocation>
</comment>
<dbReference type="Pfam" id="PF23559">
    <property type="entry name" value="WHD_DRP"/>
    <property type="match status" value="1"/>
</dbReference>
<keyword evidence="15" id="KW-1185">Reference proteome</keyword>
<feature type="domain" description="Disease resistance R13L4/SHOC-2-like LRR" evidence="13">
    <location>
        <begin position="614"/>
        <end position="889"/>
    </location>
</feature>
<feature type="domain" description="Disease resistance protein winged helix" evidence="12">
    <location>
        <begin position="462"/>
        <end position="542"/>
    </location>
</feature>
<sequence length="921" mass="106054">MAYEAVESLQQALLQILQRHDHPTTRPVKKRIISIRDKAVVLMINLNHFPEREVIGEVANITEDIIQYLLSPQRLSDCGSIDPTIRLLGKLAEEIDSTVGYVVDYCKSNAMSDSPAVSSALKSQVEDLKVATELIVRISNRLRRLAVKIKSTAIELVDEDPSDSPSISPLTSKDVVVGSNDHLVVGLYEDMQQIMDRLVRDNKLIQVIPIVGMGGIGKSTLAEIVYDNQLIKQHFDICAWVTLSPYSSIDIFLLKLLASLKENLDGRDSLKAIEEMELEMNRILSKRMHLMEMDDIWSAPPRDLLEEIFKILWGRRYLIVMDNIWSLMEDRNRIKLLFPDNHNGSRFMLTTRLMNVAAQYGRVHMMRFLDDEQSWHLFHHKVFGDQDCPLELQTVGEKIVKGCGGLPLSIVTVARLLSTIPRTPKLWQQIEVNDGQLGTILSLSYNHLSLRLKKCFLYMAAFPQDYEIRASALIKLWVAEDFLEYPKKPTSFLERQNNSKTAEEAAEKCLEDLIKQSLVLVTSRKIDGKLKSCRLHNMVRDFCVRQAGQEKFLLSVTDYFPTPILRRHFLPQVLQNHHRISVSWHDLYLRDSTHSSCITSIIGIPERGYKPKGSVENFTSLKVLHVLRKNDHSYWELGQVFELIDLTYLASNIPGSIVPPTISKLQNLETLIIYRSEVRLPVEIWSLRQLRHLISFSFCPLLLPEGVTLFLENLQTFSMATNFVCSERMVKVIPNIKKLGICYSRDKFGSIYHLDNLIHLLQLERLKLEVRSSFVLNLDNHVFPLSLKKLELNGEWISWKNMTIVGSLPNLQVFKLKNYACYGRHWETINGEFVNLRLLLIDESNLKCWRTDRSHFPMLKCLILHRCPYLDEIPKDIAYIPMLQLIEIDDHNHSLLQSAKIIQEEQWEVGSDHLKVVVKRS</sequence>
<evidence type="ECO:0000256" key="9">
    <source>
        <dbReference type="ARBA" id="ARBA00022821"/>
    </source>
</evidence>
<dbReference type="InterPro" id="IPR027417">
    <property type="entry name" value="P-loop_NTPase"/>
</dbReference>
<accession>A0ABD1GUV3</accession>
<dbReference type="EMBL" id="JBEAFC010000008">
    <property type="protein sequence ID" value="KAL1546819.1"/>
    <property type="molecule type" value="Genomic_DNA"/>
</dbReference>
<evidence type="ECO:0000313" key="15">
    <source>
        <dbReference type="Proteomes" id="UP001567538"/>
    </source>
</evidence>
<proteinExistence type="inferred from homology"/>
<comment type="caution">
    <text evidence="14">The sequence shown here is derived from an EMBL/GenBank/DDBJ whole genome shotgun (WGS) entry which is preliminary data.</text>
</comment>
<keyword evidence="5" id="KW-0433">Leucine-rich repeat</keyword>